<accession>A0A6C0H7F4</accession>
<feature type="compositionally biased region" description="Polar residues" evidence="1">
    <location>
        <begin position="137"/>
        <end position="146"/>
    </location>
</feature>
<protein>
    <submittedName>
        <fullName evidence="2">Uncharacterized protein</fullName>
    </submittedName>
</protein>
<organism evidence="2">
    <name type="scientific">viral metagenome</name>
    <dbReference type="NCBI Taxonomy" id="1070528"/>
    <lineage>
        <taxon>unclassified sequences</taxon>
        <taxon>metagenomes</taxon>
        <taxon>organismal metagenomes</taxon>
    </lineage>
</organism>
<reference evidence="2" key="1">
    <citation type="journal article" date="2020" name="Nature">
        <title>Giant virus diversity and host interactions through global metagenomics.</title>
        <authorList>
            <person name="Schulz F."/>
            <person name="Roux S."/>
            <person name="Paez-Espino D."/>
            <person name="Jungbluth S."/>
            <person name="Walsh D.A."/>
            <person name="Denef V.J."/>
            <person name="McMahon K.D."/>
            <person name="Konstantinidis K.T."/>
            <person name="Eloe-Fadrosh E.A."/>
            <person name="Kyrpides N.C."/>
            <person name="Woyke T."/>
        </authorList>
    </citation>
    <scope>NUCLEOTIDE SEQUENCE</scope>
    <source>
        <strain evidence="2">GVMAG-M-3300023179-82</strain>
    </source>
</reference>
<evidence type="ECO:0000313" key="2">
    <source>
        <dbReference type="EMBL" id="QHT76488.1"/>
    </source>
</evidence>
<name>A0A6C0H7F4_9ZZZZ</name>
<feature type="region of interest" description="Disordered" evidence="1">
    <location>
        <begin position="137"/>
        <end position="161"/>
    </location>
</feature>
<dbReference type="AlphaFoldDB" id="A0A6C0H7F4"/>
<dbReference type="EMBL" id="MN739896">
    <property type="protein sequence ID" value="QHT76488.1"/>
    <property type="molecule type" value="Genomic_DNA"/>
</dbReference>
<sequence length="202" mass="23260">MRKFYTGIRLINNKYKTSDKSTELTTSSISLEHNKQNNQNISNVLGYNNQQHQYGQHDYMGDPNIMDPTMMNYNMMNPNMNMNQMYPSNINYLNNPINNIPQMYSSNINHNSVDIPQITNSVDPQISNIQSMPITSLKSPKINNTNKFKENNEPTNTSYSNIKEYKPPAPAPAHNNQTGGRKYVFNLNNLTKLTKKSKIYKN</sequence>
<evidence type="ECO:0000256" key="1">
    <source>
        <dbReference type="SAM" id="MobiDB-lite"/>
    </source>
</evidence>
<proteinExistence type="predicted"/>